<reference evidence="1 2" key="1">
    <citation type="journal article" date="2023" name="Life. Sci Alliance">
        <title>Evolutionary insights into 3D genome organization and epigenetic landscape of Vigna mungo.</title>
        <authorList>
            <person name="Junaid A."/>
            <person name="Singh B."/>
            <person name="Bhatia S."/>
        </authorList>
    </citation>
    <scope>NUCLEOTIDE SEQUENCE [LARGE SCALE GENOMIC DNA]</scope>
    <source>
        <strain evidence="1">Urdbean</strain>
    </source>
</reference>
<dbReference type="AlphaFoldDB" id="A0AAQ3MW08"/>
<keyword evidence="2" id="KW-1185">Reference proteome</keyword>
<accession>A0AAQ3MW08</accession>
<dbReference type="Proteomes" id="UP001374535">
    <property type="component" value="Chromosome 9"/>
</dbReference>
<name>A0AAQ3MW08_VIGMU</name>
<dbReference type="EMBL" id="CP144692">
    <property type="protein sequence ID" value="WVY98146.1"/>
    <property type="molecule type" value="Genomic_DNA"/>
</dbReference>
<sequence length="113" mass="12492">MVPKIFGAKKQNVTLCQKKKEKNKENHIGPPTAINTSTIKKALNLKSHAETNKNTVLLPIAIQFTNSNSHAEDIINKPFELNQTASKLAVSKTEIKSTAKRVLIYPKAAQTLK</sequence>
<evidence type="ECO:0000313" key="2">
    <source>
        <dbReference type="Proteomes" id="UP001374535"/>
    </source>
</evidence>
<proteinExistence type="predicted"/>
<evidence type="ECO:0000313" key="1">
    <source>
        <dbReference type="EMBL" id="WVY98146.1"/>
    </source>
</evidence>
<protein>
    <submittedName>
        <fullName evidence="1">Uncharacterized protein</fullName>
    </submittedName>
</protein>
<gene>
    <name evidence="1" type="ORF">V8G54_030297</name>
</gene>
<organism evidence="1 2">
    <name type="scientific">Vigna mungo</name>
    <name type="common">Black gram</name>
    <name type="synonym">Phaseolus mungo</name>
    <dbReference type="NCBI Taxonomy" id="3915"/>
    <lineage>
        <taxon>Eukaryota</taxon>
        <taxon>Viridiplantae</taxon>
        <taxon>Streptophyta</taxon>
        <taxon>Embryophyta</taxon>
        <taxon>Tracheophyta</taxon>
        <taxon>Spermatophyta</taxon>
        <taxon>Magnoliopsida</taxon>
        <taxon>eudicotyledons</taxon>
        <taxon>Gunneridae</taxon>
        <taxon>Pentapetalae</taxon>
        <taxon>rosids</taxon>
        <taxon>fabids</taxon>
        <taxon>Fabales</taxon>
        <taxon>Fabaceae</taxon>
        <taxon>Papilionoideae</taxon>
        <taxon>50 kb inversion clade</taxon>
        <taxon>NPAAA clade</taxon>
        <taxon>indigoferoid/millettioid clade</taxon>
        <taxon>Phaseoleae</taxon>
        <taxon>Vigna</taxon>
    </lineage>
</organism>